<dbReference type="EMBL" id="GBRH01255769">
    <property type="protein sequence ID" value="JAD42126.1"/>
    <property type="molecule type" value="Transcribed_RNA"/>
</dbReference>
<accession>A0A0A8ZTM2</accession>
<protein>
    <submittedName>
        <fullName evidence="1">Uncharacterized protein</fullName>
    </submittedName>
</protein>
<organism evidence="1">
    <name type="scientific">Arundo donax</name>
    <name type="common">Giant reed</name>
    <name type="synonym">Donax arundinaceus</name>
    <dbReference type="NCBI Taxonomy" id="35708"/>
    <lineage>
        <taxon>Eukaryota</taxon>
        <taxon>Viridiplantae</taxon>
        <taxon>Streptophyta</taxon>
        <taxon>Embryophyta</taxon>
        <taxon>Tracheophyta</taxon>
        <taxon>Spermatophyta</taxon>
        <taxon>Magnoliopsida</taxon>
        <taxon>Liliopsida</taxon>
        <taxon>Poales</taxon>
        <taxon>Poaceae</taxon>
        <taxon>PACMAD clade</taxon>
        <taxon>Arundinoideae</taxon>
        <taxon>Arundineae</taxon>
        <taxon>Arundo</taxon>
    </lineage>
</organism>
<name>A0A0A8ZTM2_ARUDO</name>
<evidence type="ECO:0000313" key="1">
    <source>
        <dbReference type="EMBL" id="JAD42126.1"/>
    </source>
</evidence>
<dbReference type="AlphaFoldDB" id="A0A0A8ZTM2"/>
<sequence length="34" mass="3910">MLRMSACCPRCVSMFKVAVQAMLHKILSFFLSFI</sequence>
<proteinExistence type="predicted"/>
<reference evidence="1" key="1">
    <citation type="submission" date="2014-09" db="EMBL/GenBank/DDBJ databases">
        <authorList>
            <person name="Magalhaes I.L.F."/>
            <person name="Oliveira U."/>
            <person name="Santos F.R."/>
            <person name="Vidigal T.H.D.A."/>
            <person name="Brescovit A.D."/>
            <person name="Santos A.J."/>
        </authorList>
    </citation>
    <scope>NUCLEOTIDE SEQUENCE</scope>
    <source>
        <tissue evidence="1">Shoot tissue taken approximately 20 cm above the soil surface</tissue>
    </source>
</reference>
<reference evidence="1" key="2">
    <citation type="journal article" date="2015" name="Data Brief">
        <title>Shoot transcriptome of the giant reed, Arundo donax.</title>
        <authorList>
            <person name="Barrero R.A."/>
            <person name="Guerrero F.D."/>
            <person name="Moolhuijzen P."/>
            <person name="Goolsby J.A."/>
            <person name="Tidwell J."/>
            <person name="Bellgard S.E."/>
            <person name="Bellgard M.I."/>
        </authorList>
    </citation>
    <scope>NUCLEOTIDE SEQUENCE</scope>
    <source>
        <tissue evidence="1">Shoot tissue taken approximately 20 cm above the soil surface</tissue>
    </source>
</reference>